<organism evidence="1 2">
    <name type="scientific">Candidatus Collierbacteria bacterium GW2011_GWC2_44_18</name>
    <dbReference type="NCBI Taxonomy" id="1618392"/>
    <lineage>
        <taxon>Bacteria</taxon>
        <taxon>Candidatus Collieribacteriota</taxon>
    </lineage>
</organism>
<dbReference type="STRING" id="1618392.UW41_C0017G0012"/>
<sequence>MYMLPKIAVGFFGERKKLLSKMSLTENLVMGFEGSAAKLDDFRSWLYSGINIMASSPKYAIIIWDADKMSSECQAVLLKPMEELGNDMNLILVVENENQLLPTILSRGVVEYFDKIFLPADVYWNEVRKCWSSGPAACIAFVDQLDKEKAVLVMEEVVRKLQASFMTEITPKRLSVLDLAISSLAELKQTNINKKLILDNFLMRSWRIIRGAH</sequence>
<comment type="caution">
    <text evidence="1">The sequence shown here is derived from an EMBL/GenBank/DDBJ whole genome shotgun (WGS) entry which is preliminary data.</text>
</comment>
<dbReference type="AlphaFoldDB" id="A0A0G1KLM3"/>
<dbReference type="Proteomes" id="UP000034172">
    <property type="component" value="Unassembled WGS sequence"/>
</dbReference>
<evidence type="ECO:0000313" key="1">
    <source>
        <dbReference type="EMBL" id="KKT48849.1"/>
    </source>
</evidence>
<accession>A0A0G1KLM3</accession>
<name>A0A0G1KLM3_9BACT</name>
<evidence type="ECO:0000313" key="2">
    <source>
        <dbReference type="Proteomes" id="UP000034172"/>
    </source>
</evidence>
<protein>
    <submittedName>
        <fullName evidence="1">Polymerase III, delta subunit protein</fullName>
    </submittedName>
</protein>
<reference evidence="1 2" key="1">
    <citation type="journal article" date="2015" name="Nature">
        <title>rRNA introns, odd ribosomes, and small enigmatic genomes across a large radiation of phyla.</title>
        <authorList>
            <person name="Brown C.T."/>
            <person name="Hug L.A."/>
            <person name="Thomas B.C."/>
            <person name="Sharon I."/>
            <person name="Castelle C.J."/>
            <person name="Singh A."/>
            <person name="Wilkins M.J."/>
            <person name="Williams K.H."/>
            <person name="Banfield J.F."/>
        </authorList>
    </citation>
    <scope>NUCLEOTIDE SEQUENCE [LARGE SCALE GENOMIC DNA]</scope>
</reference>
<dbReference type="EMBL" id="LCIE01000017">
    <property type="protein sequence ID" value="KKT48849.1"/>
    <property type="molecule type" value="Genomic_DNA"/>
</dbReference>
<proteinExistence type="predicted"/>
<dbReference type="SUPFAM" id="SSF52540">
    <property type="entry name" value="P-loop containing nucleoside triphosphate hydrolases"/>
    <property type="match status" value="1"/>
</dbReference>
<gene>
    <name evidence="1" type="ORF">UW41_C0017G0012</name>
</gene>
<dbReference type="Pfam" id="PF13177">
    <property type="entry name" value="DNA_pol3_delta2"/>
    <property type="match status" value="1"/>
</dbReference>
<dbReference type="InterPro" id="IPR027417">
    <property type="entry name" value="P-loop_NTPase"/>
</dbReference>
<dbReference type="Gene3D" id="3.40.50.300">
    <property type="entry name" value="P-loop containing nucleotide triphosphate hydrolases"/>
    <property type="match status" value="1"/>
</dbReference>